<keyword evidence="2" id="KW-0479">Metal-binding</keyword>
<dbReference type="SUPFAM" id="SSF53187">
    <property type="entry name" value="Zn-dependent exopeptidases"/>
    <property type="match status" value="1"/>
</dbReference>
<evidence type="ECO:0000313" key="5">
    <source>
        <dbReference type="Proteomes" id="UP000886780"/>
    </source>
</evidence>
<dbReference type="PANTHER" id="PTHR11014">
    <property type="entry name" value="PEPTIDASE M20 FAMILY MEMBER"/>
    <property type="match status" value="1"/>
</dbReference>
<reference evidence="4" key="2">
    <citation type="submission" date="2021-04" db="EMBL/GenBank/DDBJ databases">
        <authorList>
            <person name="Gilroy R."/>
        </authorList>
    </citation>
    <scope>NUCLEOTIDE SEQUENCE</scope>
    <source>
        <strain evidence="4">ChiGjej4B4-12881</strain>
    </source>
</reference>
<dbReference type="SUPFAM" id="SSF55031">
    <property type="entry name" value="Bacterial exopeptidase dimerisation domain"/>
    <property type="match status" value="1"/>
</dbReference>
<gene>
    <name evidence="4" type="ORF">IAA28_06560</name>
</gene>
<protein>
    <submittedName>
        <fullName evidence="4">Amidohydrolase</fullName>
    </submittedName>
</protein>
<dbReference type="InterPro" id="IPR011650">
    <property type="entry name" value="Peptidase_M20_dimer"/>
</dbReference>
<feature type="binding site" evidence="2">
    <location>
        <position position="104"/>
    </location>
    <ligand>
        <name>Mn(2+)</name>
        <dbReference type="ChEBI" id="CHEBI:29035"/>
        <label>2</label>
    </ligand>
</feature>
<keyword evidence="1" id="KW-0378">Hydrolase</keyword>
<dbReference type="InterPro" id="IPR036264">
    <property type="entry name" value="Bact_exopeptidase_dim_dom"/>
</dbReference>
<dbReference type="EMBL" id="DXEU01000111">
    <property type="protein sequence ID" value="HIX52449.1"/>
    <property type="molecule type" value="Genomic_DNA"/>
</dbReference>
<dbReference type="Proteomes" id="UP000886780">
    <property type="component" value="Unassembled WGS sequence"/>
</dbReference>
<dbReference type="Gene3D" id="3.40.630.10">
    <property type="entry name" value="Zn peptidases"/>
    <property type="match status" value="1"/>
</dbReference>
<dbReference type="FunFam" id="3.30.70.360:FF:000001">
    <property type="entry name" value="N-acetyldiaminopimelate deacetylase"/>
    <property type="match status" value="1"/>
</dbReference>
<proteinExistence type="predicted"/>
<feature type="binding site" evidence="2">
    <location>
        <position position="364"/>
    </location>
    <ligand>
        <name>Mn(2+)</name>
        <dbReference type="ChEBI" id="CHEBI:29035"/>
        <label>2</label>
    </ligand>
</feature>
<dbReference type="PANTHER" id="PTHR11014:SF63">
    <property type="entry name" value="METALLOPEPTIDASE, PUTATIVE (AFU_ORTHOLOGUE AFUA_6G09600)-RELATED"/>
    <property type="match status" value="1"/>
</dbReference>
<dbReference type="PIRSF" id="PIRSF005962">
    <property type="entry name" value="Pept_M20D_amidohydro"/>
    <property type="match status" value="1"/>
</dbReference>
<feature type="binding site" evidence="2">
    <location>
        <position position="138"/>
    </location>
    <ligand>
        <name>Mn(2+)</name>
        <dbReference type="ChEBI" id="CHEBI:29035"/>
        <label>2</label>
    </ligand>
</feature>
<reference evidence="4" key="1">
    <citation type="journal article" date="2021" name="PeerJ">
        <title>Extensive microbial diversity within the chicken gut microbiome revealed by metagenomics and culture.</title>
        <authorList>
            <person name="Gilroy R."/>
            <person name="Ravi A."/>
            <person name="Getino M."/>
            <person name="Pursley I."/>
            <person name="Horton D.L."/>
            <person name="Alikhan N.F."/>
            <person name="Baker D."/>
            <person name="Gharbi K."/>
            <person name="Hall N."/>
            <person name="Watson M."/>
            <person name="Adriaenssens E.M."/>
            <person name="Foster-Nyarko E."/>
            <person name="Jarju S."/>
            <person name="Secka A."/>
            <person name="Antonio M."/>
            <person name="Oren A."/>
            <person name="Chaudhuri R.R."/>
            <person name="La Ragione R."/>
            <person name="Hildebrand F."/>
            <person name="Pallen M.J."/>
        </authorList>
    </citation>
    <scope>NUCLEOTIDE SEQUENCE</scope>
    <source>
        <strain evidence="4">ChiGjej4B4-12881</strain>
    </source>
</reference>
<sequence>MSDVRKMAEEMREELSSIRRDFHSHPELSGQEYRTADKICEYLDGWGIEYRRGAADTGIVALVRGERPGKTVGIRADMDALPLTEEAGRSYGSQNPGVMHACGHDAHMTVALGAAKILQSLRGELAGNVKFFFQPAEETTGGAKRMIEAGCLENPHVDYVLGLHVSSRYEAGSVGVRYGNMMAASDEFTVVVTGKSCHGAHPDQGTDAMVAAGAVLSGLQTLVSRNLAPVNPAVCTVGKIHGGTAGNIICDRVQMDGILRSVDPRTREFLRERLRAMAENTARAYGGEAQVEFRPSYPALINTDAVVDVVKETACRLLGAEQVTLEREPDLGTEDFSYFAEARPACFWHLGCANFKRGIDADIHNCRFDLDEDCLAVGAAIQAEAALALLG</sequence>
<dbReference type="Gene3D" id="3.30.70.360">
    <property type="match status" value="1"/>
</dbReference>
<dbReference type="GO" id="GO:0046872">
    <property type="term" value="F:metal ion binding"/>
    <property type="evidence" value="ECO:0007669"/>
    <property type="project" value="UniProtKB-KW"/>
</dbReference>
<comment type="caution">
    <text evidence="4">The sequence shown here is derived from an EMBL/GenBank/DDBJ whole genome shotgun (WGS) entry which is preliminary data.</text>
</comment>
<organism evidence="4 5">
    <name type="scientific">Candidatus Lachnoclostridium stercoripullorum</name>
    <dbReference type="NCBI Taxonomy" id="2838635"/>
    <lineage>
        <taxon>Bacteria</taxon>
        <taxon>Bacillati</taxon>
        <taxon>Bacillota</taxon>
        <taxon>Clostridia</taxon>
        <taxon>Lachnospirales</taxon>
        <taxon>Lachnospiraceae</taxon>
    </lineage>
</organism>
<dbReference type="NCBIfam" id="TIGR01891">
    <property type="entry name" value="amidohydrolases"/>
    <property type="match status" value="1"/>
</dbReference>
<evidence type="ECO:0000259" key="3">
    <source>
        <dbReference type="Pfam" id="PF07687"/>
    </source>
</evidence>
<evidence type="ECO:0000256" key="1">
    <source>
        <dbReference type="ARBA" id="ARBA00022801"/>
    </source>
</evidence>
<evidence type="ECO:0000256" key="2">
    <source>
        <dbReference type="PIRSR" id="PIRSR005962-1"/>
    </source>
</evidence>
<dbReference type="GO" id="GO:0019877">
    <property type="term" value="P:diaminopimelate biosynthetic process"/>
    <property type="evidence" value="ECO:0007669"/>
    <property type="project" value="UniProtKB-ARBA"/>
</dbReference>
<accession>A0A9D2AX81</accession>
<dbReference type="AlphaFoldDB" id="A0A9D2AX81"/>
<dbReference type="InterPro" id="IPR002933">
    <property type="entry name" value="Peptidase_M20"/>
</dbReference>
<comment type="cofactor">
    <cofactor evidence="2">
        <name>Mn(2+)</name>
        <dbReference type="ChEBI" id="CHEBI:29035"/>
    </cofactor>
    <text evidence="2">The Mn(2+) ion enhances activity.</text>
</comment>
<dbReference type="Pfam" id="PF01546">
    <property type="entry name" value="Peptidase_M20"/>
    <property type="match status" value="1"/>
</dbReference>
<dbReference type="GO" id="GO:0050118">
    <property type="term" value="F:N-acetyldiaminopimelate deacetylase activity"/>
    <property type="evidence" value="ECO:0007669"/>
    <property type="project" value="UniProtKB-ARBA"/>
</dbReference>
<dbReference type="Pfam" id="PF07687">
    <property type="entry name" value="M20_dimer"/>
    <property type="match status" value="1"/>
</dbReference>
<feature type="domain" description="Peptidase M20 dimerisation" evidence="3">
    <location>
        <begin position="187"/>
        <end position="285"/>
    </location>
</feature>
<name>A0A9D2AX81_9FIRM</name>
<feature type="binding site" evidence="2">
    <location>
        <position position="102"/>
    </location>
    <ligand>
        <name>Mn(2+)</name>
        <dbReference type="ChEBI" id="CHEBI:29035"/>
        <label>2</label>
    </ligand>
</feature>
<keyword evidence="2" id="KW-0464">Manganese</keyword>
<dbReference type="CDD" id="cd03886">
    <property type="entry name" value="M20_Acy1"/>
    <property type="match status" value="1"/>
</dbReference>
<feature type="binding site" evidence="2">
    <location>
        <position position="164"/>
    </location>
    <ligand>
        <name>Mn(2+)</name>
        <dbReference type="ChEBI" id="CHEBI:29035"/>
        <label>2</label>
    </ligand>
</feature>
<dbReference type="InterPro" id="IPR017439">
    <property type="entry name" value="Amidohydrolase"/>
</dbReference>
<evidence type="ECO:0000313" key="4">
    <source>
        <dbReference type="EMBL" id="HIX52449.1"/>
    </source>
</evidence>